<name>A0A1I4I3M5_9BURK</name>
<gene>
    <name evidence="2" type="ORF">SAMN02982985_00447</name>
</gene>
<evidence type="ECO:0000259" key="1">
    <source>
        <dbReference type="Pfam" id="PF09204"/>
    </source>
</evidence>
<reference evidence="2 3" key="1">
    <citation type="submission" date="2016-10" db="EMBL/GenBank/DDBJ databases">
        <authorList>
            <person name="de Groot N.N."/>
        </authorList>
    </citation>
    <scope>NUCLEOTIDE SEQUENCE [LARGE SCALE GENOMIC DNA]</scope>
    <source>
        <strain evidence="2 3">ATCC 43154</strain>
    </source>
</reference>
<keyword evidence="3" id="KW-1185">Reference proteome</keyword>
<dbReference type="AlphaFoldDB" id="A0A1I4I3M5"/>
<dbReference type="Proteomes" id="UP000199470">
    <property type="component" value="Unassembled WGS sequence"/>
</dbReference>
<evidence type="ECO:0000313" key="3">
    <source>
        <dbReference type="Proteomes" id="UP000199470"/>
    </source>
</evidence>
<dbReference type="GO" id="GO:0015643">
    <property type="term" value="F:toxic substance binding"/>
    <property type="evidence" value="ECO:0007669"/>
    <property type="project" value="InterPro"/>
</dbReference>
<sequence>MIDAYAIFSKLLASYLNHELSLPDFQRIFIARFKAESLALDEPLFLLLDELFAVLDSYTDDMELLASDPSYYLDEPGVERKAAEIAARMGEWHARSQLASANFR</sequence>
<protein>
    <submittedName>
        <fullName evidence="2">Self-protective colicin-like immunity</fullName>
    </submittedName>
</protein>
<dbReference type="InterPro" id="IPR015287">
    <property type="entry name" value="Colicin_D_immunity_dom"/>
</dbReference>
<organism evidence="2 3">
    <name type="scientific">Rugamonas rubra</name>
    <dbReference type="NCBI Taxonomy" id="758825"/>
    <lineage>
        <taxon>Bacteria</taxon>
        <taxon>Pseudomonadati</taxon>
        <taxon>Pseudomonadota</taxon>
        <taxon>Betaproteobacteria</taxon>
        <taxon>Burkholderiales</taxon>
        <taxon>Oxalobacteraceae</taxon>
        <taxon>Telluria group</taxon>
        <taxon>Rugamonas</taxon>
    </lineage>
</organism>
<dbReference type="RefSeq" id="WP_093383009.1">
    <property type="nucleotide sequence ID" value="NZ_FOTW01000004.1"/>
</dbReference>
<feature type="domain" description="Colicin D immunity protein" evidence="1">
    <location>
        <begin position="9"/>
        <end position="87"/>
    </location>
</feature>
<accession>A0A1I4I3M5</accession>
<proteinExistence type="predicted"/>
<dbReference type="GO" id="GO:0030153">
    <property type="term" value="P:bacteriocin immunity"/>
    <property type="evidence" value="ECO:0007669"/>
    <property type="project" value="InterPro"/>
</dbReference>
<evidence type="ECO:0000313" key="2">
    <source>
        <dbReference type="EMBL" id="SFL49038.1"/>
    </source>
</evidence>
<dbReference type="Pfam" id="PF09204">
    <property type="entry name" value="Colicin_immun"/>
    <property type="match status" value="1"/>
</dbReference>
<dbReference type="EMBL" id="FOTW01000004">
    <property type="protein sequence ID" value="SFL49038.1"/>
    <property type="molecule type" value="Genomic_DNA"/>
</dbReference>
<dbReference type="OrthoDB" id="8781509at2"/>